<dbReference type="GO" id="GO:0005634">
    <property type="term" value="C:nucleus"/>
    <property type="evidence" value="ECO:0007669"/>
    <property type="project" value="UniProtKB-SubCell"/>
</dbReference>
<feature type="compositionally biased region" description="Basic and acidic residues" evidence="13">
    <location>
        <begin position="122"/>
        <end position="136"/>
    </location>
</feature>
<dbReference type="PRINTS" id="PR00263">
    <property type="entry name" value="HBGFFGF"/>
</dbReference>
<dbReference type="SUPFAM" id="SSF50353">
    <property type="entry name" value="Cytokine"/>
    <property type="match status" value="1"/>
</dbReference>
<evidence type="ECO:0000256" key="4">
    <source>
        <dbReference type="ARBA" id="ARBA00022679"/>
    </source>
</evidence>
<keyword evidence="6" id="KW-0819">tRNA processing</keyword>
<evidence type="ECO:0000256" key="6">
    <source>
        <dbReference type="ARBA" id="ARBA00022694"/>
    </source>
</evidence>
<dbReference type="GO" id="GO:0016432">
    <property type="term" value="F:tRNA-uridine aminocarboxypropyltransferase activity"/>
    <property type="evidence" value="ECO:0007669"/>
    <property type="project" value="UniProtKB-EC"/>
</dbReference>
<comment type="subcellular location">
    <subcellularLocation>
        <location evidence="1">Nucleus</location>
    </subcellularLocation>
</comment>
<dbReference type="Proteomes" id="UP000516260">
    <property type="component" value="Chromosome 3"/>
</dbReference>
<dbReference type="InterPro" id="IPR002209">
    <property type="entry name" value="Fibroblast_GF_fam"/>
</dbReference>
<comment type="similarity">
    <text evidence="2">Belongs to the heparin-binding growth factors family.</text>
</comment>
<dbReference type="InterPro" id="IPR051521">
    <property type="entry name" value="tRNA_Mod/Golgi_Maint"/>
</dbReference>
<evidence type="ECO:0000256" key="8">
    <source>
        <dbReference type="ARBA" id="ARBA00037050"/>
    </source>
</evidence>
<accession>A0A4Z2BI80</accession>
<comment type="function">
    <text evidence="8">Catalyzes the formation of 3-(3-amino-3-carboxypropyl)uridine (acp3U) at position 20 in the D-loop of several cytoplasmic tRNAs (acp3U(20)).</text>
</comment>
<dbReference type="InterPro" id="IPR008996">
    <property type="entry name" value="IL1/FGF"/>
</dbReference>
<sequence>MVPNHRRQRQHQWDSRSHQLPQHSGDQTVSEGGILAIKGVKSQYYICMSKAGQLQGKRIYNENCNFKEVFLENYFNAYSSAKWTKNGKEMFIALSQRGRPLRGKKTRREHVASHFIPMKCRDEERQQDEGKTEPRGMGENCHSLQAAFPDKRSTKKSLSDVTATMECQNQERNLDSGCCDKTSASTEASDICEVTEQPLQSLKLASHAVLEEAQQRGRLKCSKCGGSRKFFCYTCCSLVGVTREEIPLIKLPVKIDIIKHPNETDGKSTAIHAKILAPNDVTIYTYPCIPDFEKDKVVMVFPGPQAVSVQDMIQCLHDQSNSRLHHTSYEPMKKRLKCDDLRGSTCTEESFQTGSSDTTKGSEPRQRLLQRVVFIDSTWNQTNKISTDERLQDLLQVELKMRKTCFWRHQKGKPDSYLATIEAIYYFLRDYHKYCLGQEYDGEYDNLLFFYSFLHSVVNKAKTERKT</sequence>
<evidence type="ECO:0000256" key="11">
    <source>
        <dbReference type="ARBA" id="ARBA00042508"/>
    </source>
</evidence>
<dbReference type="PANTHER" id="PTHR15627">
    <property type="entry name" value="NATURAL KILLER CELL-SPECIFIC ANTIGEN KLIP1"/>
    <property type="match status" value="1"/>
</dbReference>
<dbReference type="EC" id="2.5.1.25" evidence="3"/>
<evidence type="ECO:0000256" key="5">
    <source>
        <dbReference type="ARBA" id="ARBA00022691"/>
    </source>
</evidence>
<dbReference type="AlphaFoldDB" id="A0A4Z2BI80"/>
<dbReference type="Pfam" id="PF03942">
    <property type="entry name" value="DTW"/>
    <property type="match status" value="1"/>
</dbReference>
<dbReference type="GO" id="GO:0006400">
    <property type="term" value="P:tRNA modification"/>
    <property type="evidence" value="ECO:0007669"/>
    <property type="project" value="TreeGrafter"/>
</dbReference>
<feature type="region of interest" description="Disordered" evidence="13">
    <location>
        <begin position="122"/>
        <end position="141"/>
    </location>
</feature>
<evidence type="ECO:0000313" key="15">
    <source>
        <dbReference type="EMBL" id="TNM90860.1"/>
    </source>
</evidence>
<dbReference type="PRINTS" id="PR00262">
    <property type="entry name" value="IL1HBGF"/>
</dbReference>
<organism evidence="15 16">
    <name type="scientific">Takifugu bimaculatus</name>
    <dbReference type="NCBI Taxonomy" id="433685"/>
    <lineage>
        <taxon>Eukaryota</taxon>
        <taxon>Metazoa</taxon>
        <taxon>Chordata</taxon>
        <taxon>Craniata</taxon>
        <taxon>Vertebrata</taxon>
        <taxon>Euteleostomi</taxon>
        <taxon>Actinopterygii</taxon>
        <taxon>Neopterygii</taxon>
        <taxon>Teleostei</taxon>
        <taxon>Neoteleostei</taxon>
        <taxon>Acanthomorphata</taxon>
        <taxon>Eupercaria</taxon>
        <taxon>Tetraodontiformes</taxon>
        <taxon>Tetradontoidea</taxon>
        <taxon>Tetraodontidae</taxon>
        <taxon>Takifugu</taxon>
    </lineage>
</organism>
<keyword evidence="7" id="KW-0539">Nucleus</keyword>
<keyword evidence="16" id="KW-1185">Reference proteome</keyword>
<comment type="catalytic activity">
    <reaction evidence="12">
        <text>a uridine in tRNA + S-adenosyl-L-methionine = a 3-[(3S)-3-amino-3-carboxypropyl]uridine in tRNA + S-methyl-5'-thioadenosine + H(+)</text>
        <dbReference type="Rhea" id="RHEA:62432"/>
        <dbReference type="Rhea" id="RHEA-COMP:13339"/>
        <dbReference type="Rhea" id="RHEA-COMP:16092"/>
        <dbReference type="ChEBI" id="CHEBI:15378"/>
        <dbReference type="ChEBI" id="CHEBI:17509"/>
        <dbReference type="ChEBI" id="CHEBI:59789"/>
        <dbReference type="ChEBI" id="CHEBI:65315"/>
        <dbReference type="ChEBI" id="CHEBI:82930"/>
        <dbReference type="EC" id="2.5.1.25"/>
    </reaction>
</comment>
<evidence type="ECO:0000256" key="2">
    <source>
        <dbReference type="ARBA" id="ARBA00007936"/>
    </source>
</evidence>
<dbReference type="SMART" id="SM01144">
    <property type="entry name" value="DTW"/>
    <property type="match status" value="1"/>
</dbReference>
<keyword evidence="5" id="KW-0949">S-adenosyl-L-methionine</keyword>
<evidence type="ECO:0000259" key="14">
    <source>
        <dbReference type="SMART" id="SM01144"/>
    </source>
</evidence>
<gene>
    <name evidence="15" type="ORF">fugu_003149</name>
</gene>
<dbReference type="Pfam" id="PF00167">
    <property type="entry name" value="FGF"/>
    <property type="match status" value="1"/>
</dbReference>
<dbReference type="GO" id="GO:0008083">
    <property type="term" value="F:growth factor activity"/>
    <property type="evidence" value="ECO:0007669"/>
    <property type="project" value="InterPro"/>
</dbReference>
<evidence type="ECO:0000256" key="13">
    <source>
        <dbReference type="SAM" id="MobiDB-lite"/>
    </source>
</evidence>
<comment type="similarity">
    <text evidence="9">Belongs to the TDD superfamily. DTWD1 family.</text>
</comment>
<evidence type="ECO:0000256" key="3">
    <source>
        <dbReference type="ARBA" id="ARBA00012386"/>
    </source>
</evidence>
<keyword evidence="4" id="KW-0808">Transferase</keyword>
<dbReference type="InterPro" id="IPR005636">
    <property type="entry name" value="DTW"/>
</dbReference>
<evidence type="ECO:0000256" key="12">
    <source>
        <dbReference type="ARBA" id="ARBA00048718"/>
    </source>
</evidence>
<dbReference type="EMBL" id="SWLE01000016">
    <property type="protein sequence ID" value="TNM90860.1"/>
    <property type="molecule type" value="Genomic_DNA"/>
</dbReference>
<dbReference type="PANTHER" id="PTHR15627:SF8">
    <property type="entry name" value="TRNA-URIDINE AMINOCARBOXYPROPYLTRANSFERASE 1"/>
    <property type="match status" value="1"/>
</dbReference>
<evidence type="ECO:0000256" key="1">
    <source>
        <dbReference type="ARBA" id="ARBA00004123"/>
    </source>
</evidence>
<evidence type="ECO:0000256" key="10">
    <source>
        <dbReference type="ARBA" id="ARBA00039242"/>
    </source>
</evidence>
<proteinExistence type="inferred from homology"/>
<dbReference type="SMART" id="SM00442">
    <property type="entry name" value="FGF"/>
    <property type="match status" value="1"/>
</dbReference>
<evidence type="ECO:0000313" key="16">
    <source>
        <dbReference type="Proteomes" id="UP000516260"/>
    </source>
</evidence>
<feature type="compositionally biased region" description="Basic residues" evidence="13">
    <location>
        <begin position="1"/>
        <end position="10"/>
    </location>
</feature>
<evidence type="ECO:0000256" key="9">
    <source>
        <dbReference type="ARBA" id="ARBA00038290"/>
    </source>
</evidence>
<feature type="domain" description="DTW" evidence="14">
    <location>
        <begin position="228"/>
        <end position="463"/>
    </location>
</feature>
<evidence type="ECO:0000256" key="7">
    <source>
        <dbReference type="ARBA" id="ARBA00023242"/>
    </source>
</evidence>
<dbReference type="Gene3D" id="2.80.10.50">
    <property type="match status" value="1"/>
</dbReference>
<reference evidence="15 16" key="1">
    <citation type="submission" date="2019-04" db="EMBL/GenBank/DDBJ databases">
        <title>The sequence and de novo assembly of Takifugu bimaculatus genome using PacBio and Hi-C technologies.</title>
        <authorList>
            <person name="Xu P."/>
            <person name="Liu B."/>
            <person name="Zhou Z."/>
        </authorList>
    </citation>
    <scope>NUCLEOTIDE SEQUENCE [LARGE SCALE GENOMIC DNA]</scope>
    <source>
        <strain evidence="15">TB-2018</strain>
        <tissue evidence="15">Muscle</tissue>
    </source>
</reference>
<feature type="region of interest" description="Disordered" evidence="13">
    <location>
        <begin position="1"/>
        <end position="28"/>
    </location>
</feature>
<comment type="caution">
    <text evidence="15">The sequence shown here is derived from an EMBL/GenBank/DDBJ whole genome shotgun (WGS) entry which is preliminary data.</text>
</comment>
<name>A0A4Z2BI80_9TELE</name>
<feature type="compositionally biased region" description="Polar residues" evidence="13">
    <location>
        <begin position="18"/>
        <end position="28"/>
    </location>
</feature>
<protein>
    <recommendedName>
        <fullName evidence="10">tRNA-uridine aminocarboxypropyltransferase 1</fullName>
        <ecNumber evidence="3">2.5.1.25</ecNumber>
    </recommendedName>
    <alternativeName>
        <fullName evidence="11">DTW domain-containing protein 1</fullName>
    </alternativeName>
</protein>